<dbReference type="Gene3D" id="2.60.20.10">
    <property type="entry name" value="Crystallins"/>
    <property type="match status" value="1"/>
</dbReference>
<name>A0A561U163_9PSEU</name>
<organism evidence="3 4">
    <name type="scientific">Saccharopolyspora dendranthemae</name>
    <dbReference type="NCBI Taxonomy" id="1181886"/>
    <lineage>
        <taxon>Bacteria</taxon>
        <taxon>Bacillati</taxon>
        <taxon>Actinomycetota</taxon>
        <taxon>Actinomycetes</taxon>
        <taxon>Pseudonocardiales</taxon>
        <taxon>Pseudonocardiaceae</taxon>
        <taxon>Saccharopolyspora</taxon>
    </lineage>
</organism>
<sequence>MRPRQVGRRAVLMVVAVLAAVVPGAAVAQAGEQAAPPREHCSYHFSTGETRCFTTLAEATASPRDDRGDVIQATLFADPNYGGGSFTVYGSGMCEKDGVVNFQINLPDDWKDVVSSVQPWGGCWVWLYPEPDLGGERDGPFKENTPDVGSMMNDRTQSVGLS</sequence>
<dbReference type="EMBL" id="VIWX01000006">
    <property type="protein sequence ID" value="TWF93109.1"/>
    <property type="molecule type" value="Genomic_DNA"/>
</dbReference>
<evidence type="ECO:0000256" key="2">
    <source>
        <dbReference type="SAM" id="SignalP"/>
    </source>
</evidence>
<evidence type="ECO:0000313" key="4">
    <source>
        <dbReference type="Proteomes" id="UP000316184"/>
    </source>
</evidence>
<feature type="signal peptide" evidence="2">
    <location>
        <begin position="1"/>
        <end position="28"/>
    </location>
</feature>
<dbReference type="Proteomes" id="UP000316184">
    <property type="component" value="Unassembled WGS sequence"/>
</dbReference>
<dbReference type="SUPFAM" id="SSF49695">
    <property type="entry name" value="gamma-Crystallin-like"/>
    <property type="match status" value="1"/>
</dbReference>
<feature type="chain" id="PRO_5022018347" description="Peptidase inhibitor family I36" evidence="2">
    <location>
        <begin position="29"/>
        <end position="162"/>
    </location>
</feature>
<feature type="compositionally biased region" description="Polar residues" evidence="1">
    <location>
        <begin position="153"/>
        <end position="162"/>
    </location>
</feature>
<keyword evidence="2" id="KW-0732">Signal</keyword>
<feature type="region of interest" description="Disordered" evidence="1">
    <location>
        <begin position="136"/>
        <end position="162"/>
    </location>
</feature>
<feature type="compositionally biased region" description="Basic and acidic residues" evidence="1">
    <location>
        <begin position="136"/>
        <end position="145"/>
    </location>
</feature>
<dbReference type="OrthoDB" id="5123238at2"/>
<evidence type="ECO:0000256" key="1">
    <source>
        <dbReference type="SAM" id="MobiDB-lite"/>
    </source>
</evidence>
<gene>
    <name evidence="3" type="ORF">FHU35_16392</name>
</gene>
<comment type="caution">
    <text evidence="3">The sequence shown here is derived from an EMBL/GenBank/DDBJ whole genome shotgun (WGS) entry which is preliminary data.</text>
</comment>
<accession>A0A561U163</accession>
<evidence type="ECO:0008006" key="5">
    <source>
        <dbReference type="Google" id="ProtNLM"/>
    </source>
</evidence>
<evidence type="ECO:0000313" key="3">
    <source>
        <dbReference type="EMBL" id="TWF93109.1"/>
    </source>
</evidence>
<keyword evidence="4" id="KW-1185">Reference proteome</keyword>
<reference evidence="3 4" key="1">
    <citation type="submission" date="2019-06" db="EMBL/GenBank/DDBJ databases">
        <title>Sequencing the genomes of 1000 actinobacteria strains.</title>
        <authorList>
            <person name="Klenk H.-P."/>
        </authorList>
    </citation>
    <scope>NUCLEOTIDE SEQUENCE [LARGE SCALE GENOMIC DNA]</scope>
    <source>
        <strain evidence="3 4">DSM 46699</strain>
    </source>
</reference>
<proteinExistence type="predicted"/>
<dbReference type="RefSeq" id="WP_145744547.1">
    <property type="nucleotide sequence ID" value="NZ_VIWX01000006.1"/>
</dbReference>
<protein>
    <recommendedName>
        <fullName evidence="5">Peptidase inhibitor family I36</fullName>
    </recommendedName>
</protein>
<dbReference type="AlphaFoldDB" id="A0A561U163"/>
<dbReference type="InterPro" id="IPR011024">
    <property type="entry name" value="G_crystallin-like"/>
</dbReference>